<accession>A0A835VKK1</accession>
<dbReference type="Proteomes" id="UP000639772">
    <property type="component" value="Chromosome 1"/>
</dbReference>
<reference evidence="2 3" key="1">
    <citation type="journal article" date="2020" name="Nat. Food">
        <title>A phased Vanilla planifolia genome enables genetic improvement of flavour and production.</title>
        <authorList>
            <person name="Hasing T."/>
            <person name="Tang H."/>
            <person name="Brym M."/>
            <person name="Khazi F."/>
            <person name="Huang T."/>
            <person name="Chambers A.H."/>
        </authorList>
    </citation>
    <scope>NUCLEOTIDE SEQUENCE [LARGE SCALE GENOMIC DNA]</scope>
    <source>
        <tissue evidence="2">Leaf</tissue>
    </source>
</reference>
<proteinExistence type="predicted"/>
<protein>
    <submittedName>
        <fullName evidence="2">Uncharacterized protein</fullName>
    </submittedName>
</protein>
<feature type="region of interest" description="Disordered" evidence="1">
    <location>
        <begin position="24"/>
        <end position="45"/>
    </location>
</feature>
<sequence>MEPVKPCTRMLIINLSLRHEGRRAAVQGGGADDQPVRGLPGWSDQDPVRSVLRRCAGAEPNYPSRVGSCSALRVSQEHHPSPSDHQPRARRQLAPCLRTRPQRHHLSFPRLPRASFSVKGR</sequence>
<feature type="region of interest" description="Disordered" evidence="1">
    <location>
        <begin position="69"/>
        <end position="121"/>
    </location>
</feature>
<gene>
    <name evidence="2" type="ORF">HPP92_000557</name>
</gene>
<evidence type="ECO:0000313" key="2">
    <source>
        <dbReference type="EMBL" id="KAG0500485.1"/>
    </source>
</evidence>
<feature type="compositionally biased region" description="Basic and acidic residues" evidence="1">
    <location>
        <begin position="75"/>
        <end position="87"/>
    </location>
</feature>
<comment type="caution">
    <text evidence="2">The sequence shown here is derived from an EMBL/GenBank/DDBJ whole genome shotgun (WGS) entry which is preliminary data.</text>
</comment>
<organism evidence="2 3">
    <name type="scientific">Vanilla planifolia</name>
    <name type="common">Vanilla</name>
    <dbReference type="NCBI Taxonomy" id="51239"/>
    <lineage>
        <taxon>Eukaryota</taxon>
        <taxon>Viridiplantae</taxon>
        <taxon>Streptophyta</taxon>
        <taxon>Embryophyta</taxon>
        <taxon>Tracheophyta</taxon>
        <taxon>Spermatophyta</taxon>
        <taxon>Magnoliopsida</taxon>
        <taxon>Liliopsida</taxon>
        <taxon>Asparagales</taxon>
        <taxon>Orchidaceae</taxon>
        <taxon>Vanilloideae</taxon>
        <taxon>Vanilleae</taxon>
        <taxon>Vanilla</taxon>
    </lineage>
</organism>
<evidence type="ECO:0000313" key="3">
    <source>
        <dbReference type="Proteomes" id="UP000639772"/>
    </source>
</evidence>
<dbReference type="AlphaFoldDB" id="A0A835VKK1"/>
<name>A0A835VKK1_VANPL</name>
<dbReference type="EMBL" id="JADCNM010000001">
    <property type="protein sequence ID" value="KAG0500485.1"/>
    <property type="molecule type" value="Genomic_DNA"/>
</dbReference>
<evidence type="ECO:0000256" key="1">
    <source>
        <dbReference type="SAM" id="MobiDB-lite"/>
    </source>
</evidence>